<protein>
    <recommendedName>
        <fullName evidence="5">Mannose-1-phosphate guanylyltransferase</fullName>
    </recommendedName>
</protein>
<dbReference type="SUPFAM" id="SSF53448">
    <property type="entry name" value="Nucleotide-diphospho-sugar transferases"/>
    <property type="match status" value="1"/>
</dbReference>
<dbReference type="PANTHER" id="PTHR46390:SF1">
    <property type="entry name" value="MANNOSE-1-PHOSPHATE GUANYLYLTRANSFERASE"/>
    <property type="match status" value="1"/>
</dbReference>
<accession>A0ABY6HZE0</accession>
<feature type="domain" description="Nucleotidyl transferase" evidence="1">
    <location>
        <begin position="8"/>
        <end position="275"/>
    </location>
</feature>
<evidence type="ECO:0000259" key="1">
    <source>
        <dbReference type="Pfam" id="PF00483"/>
    </source>
</evidence>
<dbReference type="InterPro" id="IPR005835">
    <property type="entry name" value="NTP_transferase_dom"/>
</dbReference>
<dbReference type="Pfam" id="PF22640">
    <property type="entry name" value="ManC_GMP_beta-helix"/>
    <property type="match status" value="1"/>
</dbReference>
<dbReference type="CDD" id="cd02509">
    <property type="entry name" value="GDP-M1P_Guanylyltransferase"/>
    <property type="match status" value="1"/>
</dbReference>
<dbReference type="InterPro" id="IPR049577">
    <property type="entry name" value="GMPP_N"/>
</dbReference>
<sequence>MTHMKIITLILAGGRGERFWPLSRIARPKQSLPLISDKPMILETYDRLKSLGDFAIVANSDLCQQFKDVLPSSLFYIEEPCARNTAPAIGFACQKIMHTYGDCIIFIETADHFYKDIENYLSEIQKACIFAEKENKIVLIGINPTEPHTGYGYIEEGNKIIDNFYSVSSFKEKPSLDLAKHYLKQGTFSWNSGMFIAKCSVLLKEFKKYLPSMYESFQTMDDQDYKEETVQKIFPLLQRISIDYGIMEKSINTVVLRSNMHWDDIGDFNAISRVHSVRKNGNYYHDEVVALDSQENIIISEKLVALIGVENLVVVDTPDALLICDRNETQKIRTILKDLDEKYL</sequence>
<reference evidence="3" key="1">
    <citation type="submission" date="2022-09" db="EMBL/GenBank/DDBJ databases">
        <title>Actin cytoskeleton and complex cell architecture in an #Asgard archaeon.</title>
        <authorList>
            <person name="Ponce Toledo R.I."/>
            <person name="Schleper C."/>
            <person name="Rodrigues Oliveira T."/>
            <person name="Wollweber F."/>
            <person name="Xu J."/>
            <person name="Rittmann S."/>
            <person name="Klingl A."/>
            <person name="Pilhofer M."/>
        </authorList>
    </citation>
    <scope>NUCLEOTIDE SEQUENCE</scope>
    <source>
        <strain evidence="3">B-35</strain>
    </source>
</reference>
<dbReference type="InterPro" id="IPR054566">
    <property type="entry name" value="ManC/GMP-like_b-helix"/>
</dbReference>
<evidence type="ECO:0000259" key="2">
    <source>
        <dbReference type="Pfam" id="PF22640"/>
    </source>
</evidence>
<dbReference type="InterPro" id="IPR051161">
    <property type="entry name" value="Mannose-6P_isomerase_type2"/>
</dbReference>
<name>A0ABY6HZE0_9ARCH</name>
<dbReference type="SUPFAM" id="SSF159283">
    <property type="entry name" value="Guanosine diphospho-D-mannose pyrophosphorylase/mannose-6-phosphate isomerase linker domain"/>
    <property type="match status" value="1"/>
</dbReference>
<evidence type="ECO:0000313" key="3">
    <source>
        <dbReference type="EMBL" id="UYP47956.1"/>
    </source>
</evidence>
<evidence type="ECO:0008006" key="5">
    <source>
        <dbReference type="Google" id="ProtNLM"/>
    </source>
</evidence>
<dbReference type="InterPro" id="IPR029044">
    <property type="entry name" value="Nucleotide-diphossugar_trans"/>
</dbReference>
<organism evidence="3 4">
    <name type="scientific">Candidatus Lokiarchaeum ossiferum</name>
    <dbReference type="NCBI Taxonomy" id="2951803"/>
    <lineage>
        <taxon>Archaea</taxon>
        <taxon>Promethearchaeati</taxon>
        <taxon>Promethearchaeota</taxon>
        <taxon>Promethearchaeia</taxon>
        <taxon>Promethearchaeales</taxon>
        <taxon>Promethearchaeaceae</taxon>
        <taxon>Candidatus Lokiarchaeum</taxon>
    </lineage>
</organism>
<evidence type="ECO:0000313" key="4">
    <source>
        <dbReference type="Proteomes" id="UP001208689"/>
    </source>
</evidence>
<dbReference type="Gene3D" id="3.90.550.10">
    <property type="entry name" value="Spore Coat Polysaccharide Biosynthesis Protein SpsA, Chain A"/>
    <property type="match status" value="1"/>
</dbReference>
<dbReference type="Proteomes" id="UP001208689">
    <property type="component" value="Chromosome"/>
</dbReference>
<dbReference type="EMBL" id="CP104013">
    <property type="protein sequence ID" value="UYP47956.1"/>
    <property type="molecule type" value="Genomic_DNA"/>
</dbReference>
<gene>
    <name evidence="3" type="ORF">NEF87_004241</name>
</gene>
<feature type="domain" description="MannoseP isomerase/GMP-like beta-helix" evidence="2">
    <location>
        <begin position="286"/>
        <end position="339"/>
    </location>
</feature>
<keyword evidence="4" id="KW-1185">Reference proteome</keyword>
<dbReference type="Pfam" id="PF00483">
    <property type="entry name" value="NTP_transferase"/>
    <property type="match status" value="1"/>
</dbReference>
<dbReference type="PANTHER" id="PTHR46390">
    <property type="entry name" value="MANNOSE-1-PHOSPHATE GUANYLYLTRANSFERASE"/>
    <property type="match status" value="1"/>
</dbReference>
<proteinExistence type="predicted"/>